<evidence type="ECO:0008006" key="3">
    <source>
        <dbReference type="Google" id="ProtNLM"/>
    </source>
</evidence>
<dbReference type="STRING" id="1499966.U14_05982"/>
<dbReference type="Gene3D" id="3.10.450.530">
    <property type="entry name" value="Ribonuclease toxin, BrnT, of type II toxin-antitoxin system"/>
    <property type="match status" value="1"/>
</dbReference>
<accession>A0A081BTG3</accession>
<protein>
    <recommendedName>
        <fullName evidence="3">BrnT family toxin</fullName>
    </recommendedName>
</protein>
<evidence type="ECO:0000313" key="2">
    <source>
        <dbReference type="Proteomes" id="UP000030700"/>
    </source>
</evidence>
<reference evidence="1" key="1">
    <citation type="journal article" date="2015" name="PeerJ">
        <title>First genomic representation of candidate bacterial phylum KSB3 points to enhanced environmental sensing as a trigger of wastewater bulking.</title>
        <authorList>
            <person name="Sekiguchi Y."/>
            <person name="Ohashi A."/>
            <person name="Parks D.H."/>
            <person name="Yamauchi T."/>
            <person name="Tyson G.W."/>
            <person name="Hugenholtz P."/>
        </authorList>
    </citation>
    <scope>NUCLEOTIDE SEQUENCE [LARGE SCALE GENOMIC DNA]</scope>
</reference>
<dbReference type="Proteomes" id="UP000030700">
    <property type="component" value="Unassembled WGS sequence"/>
</dbReference>
<dbReference type="HOGENOM" id="CLU_149290_1_1_0"/>
<dbReference type="InterPro" id="IPR007460">
    <property type="entry name" value="BrnT_toxin"/>
</dbReference>
<dbReference type="Pfam" id="PF04365">
    <property type="entry name" value="BrnT_toxin"/>
    <property type="match status" value="1"/>
</dbReference>
<organism evidence="1">
    <name type="scientific">Candidatus Moduliflexus flocculans</name>
    <dbReference type="NCBI Taxonomy" id="1499966"/>
    <lineage>
        <taxon>Bacteria</taxon>
        <taxon>Candidatus Moduliflexota</taxon>
        <taxon>Candidatus Moduliflexia</taxon>
        <taxon>Candidatus Moduliflexales</taxon>
        <taxon>Candidatus Moduliflexaceae</taxon>
    </lineage>
</organism>
<dbReference type="EMBL" id="DF820462">
    <property type="protein sequence ID" value="GAK54694.1"/>
    <property type="molecule type" value="Genomic_DNA"/>
</dbReference>
<proteinExistence type="predicted"/>
<dbReference type="AlphaFoldDB" id="A0A081BTG3"/>
<sequence length="94" mass="11153">MIDFEWDPQKAKYNKRKHGVSFPEAATVFRDELSITAYDPDHSANEDQYITIGWSEQYRLLMVSHTERGDRIRLISARELTRAEREVYEETTRS</sequence>
<name>A0A081BTG3_9BACT</name>
<dbReference type="InterPro" id="IPR038573">
    <property type="entry name" value="BrnT_sf"/>
</dbReference>
<keyword evidence="2" id="KW-1185">Reference proteome</keyword>
<evidence type="ECO:0000313" key="1">
    <source>
        <dbReference type="EMBL" id="GAK54694.1"/>
    </source>
</evidence>
<gene>
    <name evidence="1" type="ORF">U14_05982</name>
</gene>